<dbReference type="KEGG" id="psym:J1N51_07415"/>
<reference evidence="10" key="1">
    <citation type="submission" date="2021-03" db="EMBL/GenBank/DDBJ databases">
        <title>Description of Psychrosphaera ytuae sp. nov. isolated from deep sea sediment of South China Sea.</title>
        <authorList>
            <person name="Zhang J."/>
            <person name="Xu X.-D."/>
        </authorList>
    </citation>
    <scope>NUCLEOTIDE SEQUENCE</scope>
    <source>
        <strain evidence="10">MTZ26</strain>
    </source>
</reference>
<feature type="binding site" evidence="7">
    <location>
        <position position="198"/>
    </location>
    <ligand>
        <name>L-glutamate</name>
        <dbReference type="ChEBI" id="CHEBI:29985"/>
    </ligand>
</feature>
<feature type="binding site" evidence="7">
    <location>
        <position position="257"/>
    </location>
    <ligand>
        <name>ATP</name>
        <dbReference type="ChEBI" id="CHEBI:30616"/>
    </ligand>
</feature>
<feature type="binding site" evidence="7">
    <location>
        <position position="216"/>
    </location>
    <ligand>
        <name>L-glutamate</name>
        <dbReference type="ChEBI" id="CHEBI:29985"/>
    </ligand>
</feature>
<organism evidence="10 11">
    <name type="scientific">Psychrosphaera ytuae</name>
    <dbReference type="NCBI Taxonomy" id="2820710"/>
    <lineage>
        <taxon>Bacteria</taxon>
        <taxon>Pseudomonadati</taxon>
        <taxon>Pseudomonadota</taxon>
        <taxon>Gammaproteobacteria</taxon>
        <taxon>Alteromonadales</taxon>
        <taxon>Pseudoalteromonadaceae</taxon>
        <taxon>Psychrosphaera</taxon>
    </lineage>
</organism>
<evidence type="ECO:0000313" key="11">
    <source>
        <dbReference type="Proteomes" id="UP000682739"/>
    </source>
</evidence>
<dbReference type="GO" id="GO:0006424">
    <property type="term" value="P:glutamyl-tRNA aminoacylation"/>
    <property type="evidence" value="ECO:0007669"/>
    <property type="project" value="InterPro"/>
</dbReference>
<dbReference type="InterPro" id="IPR020058">
    <property type="entry name" value="Glu/Gln-tRNA-synth_Ib_cat-dom"/>
</dbReference>
<feature type="short sequence motif" description="'HIGH' region" evidence="7">
    <location>
        <begin position="25"/>
        <end position="35"/>
    </location>
</feature>
<dbReference type="InterPro" id="IPR000924">
    <property type="entry name" value="Glu/Gln-tRNA-synth"/>
</dbReference>
<evidence type="ECO:0000256" key="4">
    <source>
        <dbReference type="ARBA" id="ARBA00022833"/>
    </source>
</evidence>
<dbReference type="Pfam" id="PF00749">
    <property type="entry name" value="tRNA-synt_1c"/>
    <property type="match status" value="1"/>
</dbReference>
<dbReference type="PANTHER" id="PTHR43311">
    <property type="entry name" value="GLUTAMATE--TRNA LIGASE"/>
    <property type="match status" value="1"/>
</dbReference>
<keyword evidence="3 7" id="KW-0547">Nucleotide-binding</keyword>
<dbReference type="AlphaFoldDB" id="A0A975D8U3"/>
<feature type="binding site" evidence="7">
    <location>
        <position position="58"/>
    </location>
    <ligand>
        <name>L-glutamate</name>
        <dbReference type="ChEBI" id="CHEBI:29985"/>
    </ligand>
</feature>
<evidence type="ECO:0000313" key="10">
    <source>
        <dbReference type="EMBL" id="QTH62612.1"/>
    </source>
</evidence>
<evidence type="ECO:0000256" key="1">
    <source>
        <dbReference type="ARBA" id="ARBA00022598"/>
    </source>
</evidence>
<keyword evidence="6 7" id="KW-0030">Aminoacyl-tRNA synthetase</keyword>
<dbReference type="Gene3D" id="3.40.50.620">
    <property type="entry name" value="HUPs"/>
    <property type="match status" value="1"/>
</dbReference>
<comment type="cofactor">
    <cofactor evidence="7">
        <name>Zn(2+)</name>
        <dbReference type="ChEBI" id="CHEBI:29105"/>
    </cofactor>
    <text evidence="7">Binds 1 zinc ion per subunit.</text>
</comment>
<keyword evidence="11" id="KW-1185">Reference proteome</keyword>
<dbReference type="InterPro" id="IPR049940">
    <property type="entry name" value="GluQ/Sye"/>
</dbReference>
<proteinExistence type="inferred from homology"/>
<feature type="domain" description="Glutamyl/glutaminyl-tRNA synthetase class Ib catalytic" evidence="9">
    <location>
        <begin position="18"/>
        <end position="263"/>
    </location>
</feature>
<dbReference type="InterPro" id="IPR022380">
    <property type="entry name" value="Glu-Q_tRNA(Asp)_Synthase"/>
</dbReference>
<feature type="binding site" evidence="7">
    <location>
        <position position="141"/>
    </location>
    <ligand>
        <name>Zn(2+)</name>
        <dbReference type="ChEBI" id="CHEBI:29105"/>
    </ligand>
</feature>
<feature type="binding site" evidence="7">
    <location>
        <position position="129"/>
    </location>
    <ligand>
        <name>Zn(2+)</name>
        <dbReference type="ChEBI" id="CHEBI:29105"/>
    </ligand>
</feature>
<evidence type="ECO:0000256" key="7">
    <source>
        <dbReference type="HAMAP-Rule" id="MF_01428"/>
    </source>
</evidence>
<dbReference type="InterPro" id="IPR014729">
    <property type="entry name" value="Rossmann-like_a/b/a_fold"/>
</dbReference>
<keyword evidence="2 7" id="KW-0479">Metal-binding</keyword>
<dbReference type="GO" id="GO:0005524">
    <property type="term" value="F:ATP binding"/>
    <property type="evidence" value="ECO:0007669"/>
    <property type="project" value="UniProtKB-KW"/>
</dbReference>
<dbReference type="HAMAP" id="MF_01428">
    <property type="entry name" value="Glu_Q_tRNA_synth"/>
    <property type="match status" value="1"/>
</dbReference>
<dbReference type="GO" id="GO:0004818">
    <property type="term" value="F:glutamate-tRNA ligase activity"/>
    <property type="evidence" value="ECO:0007669"/>
    <property type="project" value="TreeGrafter"/>
</dbReference>
<dbReference type="EC" id="6.1.1.-" evidence="7"/>
<evidence type="ECO:0000256" key="2">
    <source>
        <dbReference type="ARBA" id="ARBA00022723"/>
    </source>
</evidence>
<dbReference type="NCBIfam" id="NF004314">
    <property type="entry name" value="PRK05710.1-3"/>
    <property type="match status" value="1"/>
</dbReference>
<dbReference type="EMBL" id="CP072110">
    <property type="protein sequence ID" value="QTH62612.1"/>
    <property type="molecule type" value="Genomic_DNA"/>
</dbReference>
<keyword evidence="4 7" id="KW-0862">Zinc</keyword>
<comment type="function">
    <text evidence="7">Catalyzes the tRNA-independent activation of glutamate in presence of ATP and the subsequent transfer of glutamate onto a tRNA(Asp). Glutamate is transferred on the 2-amino-5-(4,5-dihydroxy-2-cyclopenten-1-yl) moiety of the queuosine in the wobble position of the QUC anticodon.</text>
</comment>
<sequence>MAVWPFSSQVSFNQGNQQVRGRFAPSPSGPLHFGSLVAAVGSYLHAKANNGLWFVRIEDIDTSRVDASAQGQILDALYAFGLHWDVDLQTQSQLQNGDRNCLKQTARLSRYQEVLDFLESKELIYGCACTRKEIKASGGLYQGTCRDKYLDLHNNPIRLKQTRPIYQFSDGIFGPQSCDPLMAQEDYIIKRRDGLFSYQLAVVVDDIDQGITHVVRGADIMPLTARQLSLYQTLEVDPPEFLHLPLAVTKPGHKLSKQNHAPAINSSNPQPELLKALSFLGYAQPSLSNKSLNLDSLAKASPQTILEWAVEHWSQTKINQQTEIII</sequence>
<evidence type="ECO:0000256" key="6">
    <source>
        <dbReference type="ARBA" id="ARBA00023146"/>
    </source>
</evidence>
<accession>A0A975D8U3</accession>
<dbReference type="GO" id="GO:0008270">
    <property type="term" value="F:zinc ion binding"/>
    <property type="evidence" value="ECO:0007669"/>
    <property type="project" value="UniProtKB-UniRule"/>
</dbReference>
<keyword evidence="1 7" id="KW-0436">Ligase</keyword>
<name>A0A975D8U3_9GAMM</name>
<keyword evidence="5 7" id="KW-0067">ATP-binding</keyword>
<evidence type="ECO:0000256" key="8">
    <source>
        <dbReference type="RuleBase" id="RU363037"/>
    </source>
</evidence>
<protein>
    <recommendedName>
        <fullName evidence="7">Glutamyl-Q tRNA(Asp) synthetase</fullName>
        <shortName evidence="7">Glu-Q-RSs</shortName>
        <ecNumber evidence="7">6.1.1.-</ecNumber>
    </recommendedName>
</protein>
<feature type="binding site" evidence="7">
    <location>
        <position position="127"/>
    </location>
    <ligand>
        <name>Zn(2+)</name>
        <dbReference type="ChEBI" id="CHEBI:29105"/>
    </ligand>
</feature>
<dbReference type="NCBIfam" id="TIGR03838">
    <property type="entry name" value="queuosine_YadB"/>
    <property type="match status" value="1"/>
</dbReference>
<keyword evidence="8" id="KW-0648">Protein biosynthesis</keyword>
<dbReference type="RefSeq" id="WP_208829928.1">
    <property type="nucleotide sequence ID" value="NZ_CP072110.1"/>
</dbReference>
<dbReference type="SUPFAM" id="SSF52374">
    <property type="entry name" value="Nucleotidylyl transferase"/>
    <property type="match status" value="1"/>
</dbReference>
<dbReference type="PRINTS" id="PR00987">
    <property type="entry name" value="TRNASYNTHGLU"/>
</dbReference>
<dbReference type="PANTHER" id="PTHR43311:SF1">
    <property type="entry name" value="GLUTAMYL-Q TRNA(ASP) SYNTHETASE"/>
    <property type="match status" value="1"/>
</dbReference>
<evidence type="ECO:0000256" key="5">
    <source>
        <dbReference type="ARBA" id="ARBA00022840"/>
    </source>
</evidence>
<comment type="similarity">
    <text evidence="7">Belongs to the class-I aminoacyl-tRNA synthetase family. GluQ subfamily.</text>
</comment>
<dbReference type="GO" id="GO:0006400">
    <property type="term" value="P:tRNA modification"/>
    <property type="evidence" value="ECO:0007669"/>
    <property type="project" value="InterPro"/>
</dbReference>
<feature type="binding site" evidence="7">
    <location>
        <begin position="22"/>
        <end position="26"/>
    </location>
    <ligand>
        <name>L-glutamate</name>
        <dbReference type="ChEBI" id="CHEBI:29985"/>
    </ligand>
</feature>
<feature type="short sequence motif" description="'KMSKS' region" evidence="7">
    <location>
        <begin position="254"/>
        <end position="258"/>
    </location>
</feature>
<evidence type="ECO:0000259" key="9">
    <source>
        <dbReference type="Pfam" id="PF00749"/>
    </source>
</evidence>
<feature type="binding site" evidence="7">
    <location>
        <position position="145"/>
    </location>
    <ligand>
        <name>Zn(2+)</name>
        <dbReference type="ChEBI" id="CHEBI:29105"/>
    </ligand>
</feature>
<evidence type="ECO:0000256" key="3">
    <source>
        <dbReference type="ARBA" id="ARBA00022741"/>
    </source>
</evidence>
<gene>
    <name evidence="10" type="primary">gluQRS</name>
    <name evidence="7" type="synonym">gluQ</name>
    <name evidence="10" type="ORF">J1N51_07415</name>
</gene>
<dbReference type="GO" id="GO:0005829">
    <property type="term" value="C:cytosol"/>
    <property type="evidence" value="ECO:0007669"/>
    <property type="project" value="TreeGrafter"/>
</dbReference>
<dbReference type="Proteomes" id="UP000682739">
    <property type="component" value="Chromosome"/>
</dbReference>